<name>A0A0G3G6C9_9GAMM</name>
<evidence type="ECO:0000256" key="3">
    <source>
        <dbReference type="HAMAP-Rule" id="MF_01963"/>
    </source>
</evidence>
<proteinExistence type="inferred from homology"/>
<sequence length="250" mass="27177">MSTPRIAVIGGTGLTRLKDLEITRRQVMHTPYGEPSGPLVFGRLNDTEIVFLPRHGARHTIPPHEVNYRANIWALKNAGIDNVVAVAAVGGIGEEMKPGMVAIPDQIIDYTWSRANTFFEGNDLEEVTHIDMTWPYSDSVRQTLIRAIDDLGIEAVEHGTYGATQGPRLETAAEIDRLERDGCDLVGMTGMPEAALARELGLNYACCAVIANWAAGRAEGEITMDDIAANLDVGMARVKQILTHVISSLS</sequence>
<dbReference type="GO" id="GO:0017061">
    <property type="term" value="F:S-methyl-5-thioadenosine phosphorylase activity"/>
    <property type="evidence" value="ECO:0007669"/>
    <property type="project" value="InterPro"/>
</dbReference>
<dbReference type="OrthoDB" id="1523230at2"/>
<dbReference type="CDD" id="cd09010">
    <property type="entry name" value="MTAP_SsMTAPII_like_MTIP"/>
    <property type="match status" value="1"/>
</dbReference>
<dbReference type="Gene3D" id="3.40.50.1580">
    <property type="entry name" value="Nucleoside phosphorylase domain"/>
    <property type="match status" value="1"/>
</dbReference>
<dbReference type="InterPro" id="IPR000845">
    <property type="entry name" value="Nucleoside_phosphorylase_d"/>
</dbReference>
<gene>
    <name evidence="5" type="ORF">TVD_06670</name>
</gene>
<feature type="site" description="Important for substrate specificity" evidence="3">
    <location>
        <position position="170"/>
    </location>
</feature>
<evidence type="ECO:0000256" key="1">
    <source>
        <dbReference type="ARBA" id="ARBA00022676"/>
    </source>
</evidence>
<dbReference type="GO" id="GO:0006166">
    <property type="term" value="P:purine ribonucleoside salvage"/>
    <property type="evidence" value="ECO:0007669"/>
    <property type="project" value="UniProtKB-UniRule"/>
</dbReference>
<dbReference type="GO" id="GO:0005829">
    <property type="term" value="C:cytosol"/>
    <property type="evidence" value="ECO:0007669"/>
    <property type="project" value="TreeGrafter"/>
</dbReference>
<organism evidence="5 6">
    <name type="scientific">Thioalkalivibrio versutus</name>
    <dbReference type="NCBI Taxonomy" id="106634"/>
    <lineage>
        <taxon>Bacteria</taxon>
        <taxon>Pseudomonadati</taxon>
        <taxon>Pseudomonadota</taxon>
        <taxon>Gammaproteobacteria</taxon>
        <taxon>Chromatiales</taxon>
        <taxon>Ectothiorhodospiraceae</taxon>
        <taxon>Thioalkalivibrio</taxon>
    </lineage>
</organism>
<accession>A0A0G3G6C9</accession>
<dbReference type="PATRIC" id="fig|106634.4.peg.1363"/>
<feature type="binding site" evidence="3">
    <location>
        <position position="12"/>
    </location>
    <ligand>
        <name>phosphate</name>
        <dbReference type="ChEBI" id="CHEBI:43474"/>
    </ligand>
</feature>
<dbReference type="EMBL" id="CP011367">
    <property type="protein sequence ID" value="AKJ95062.1"/>
    <property type="molecule type" value="Genomic_DNA"/>
</dbReference>
<dbReference type="PANTHER" id="PTHR42679">
    <property type="entry name" value="S-METHYL-5'-THIOADENOSINE PHOSPHORYLASE"/>
    <property type="match status" value="1"/>
</dbReference>
<dbReference type="NCBIfam" id="TIGR01694">
    <property type="entry name" value="MTAP"/>
    <property type="match status" value="1"/>
</dbReference>
<evidence type="ECO:0000256" key="2">
    <source>
        <dbReference type="ARBA" id="ARBA00022679"/>
    </source>
</evidence>
<dbReference type="Pfam" id="PF01048">
    <property type="entry name" value="PNP_UDP_1"/>
    <property type="match status" value="1"/>
</dbReference>
<keyword evidence="2 3" id="KW-0808">Transferase</keyword>
<feature type="domain" description="Nucleoside phosphorylase" evidence="4">
    <location>
        <begin position="5"/>
        <end position="246"/>
    </location>
</feature>
<evidence type="ECO:0000313" key="6">
    <source>
        <dbReference type="Proteomes" id="UP000064201"/>
    </source>
</evidence>
<dbReference type="InterPro" id="IPR010044">
    <property type="entry name" value="MTAP"/>
</dbReference>
<dbReference type="STRING" id="106634.TVD_06670"/>
<dbReference type="EC" id="2.4.2.44" evidence="3"/>
<comment type="catalytic activity">
    <reaction evidence="3">
        <text>S-methyl-5'-thioinosine + phosphate = 5-(methylsulfanyl)-alpha-D-ribose 1-phosphate + hypoxanthine</text>
        <dbReference type="Rhea" id="RHEA:30643"/>
        <dbReference type="ChEBI" id="CHEBI:17368"/>
        <dbReference type="ChEBI" id="CHEBI:43474"/>
        <dbReference type="ChEBI" id="CHEBI:48595"/>
        <dbReference type="ChEBI" id="CHEBI:58533"/>
        <dbReference type="EC" id="2.4.2.44"/>
    </reaction>
</comment>
<reference evidence="5 6" key="1">
    <citation type="submission" date="2015-04" db="EMBL/GenBank/DDBJ databases">
        <title>Complete Sequence for the Genome of the Thioalkalivibrio versutus D301.</title>
        <authorList>
            <person name="Mu T."/>
            <person name="Zhou J."/>
            <person name="Xu X."/>
        </authorList>
    </citation>
    <scope>NUCLEOTIDE SEQUENCE [LARGE SCALE GENOMIC DNA]</scope>
    <source>
        <strain evidence="5 6">D301</strain>
    </source>
</reference>
<feature type="binding site" evidence="3">
    <location>
        <position position="189"/>
    </location>
    <ligand>
        <name>phosphate</name>
        <dbReference type="ChEBI" id="CHEBI:43474"/>
    </ligand>
</feature>
<protein>
    <recommendedName>
        <fullName evidence="3">Probable S-methyl-5'-thioinosine phosphorylase</fullName>
        <ecNumber evidence="3">2.4.2.44</ecNumber>
    </recommendedName>
    <alternativeName>
        <fullName evidence="3">5'-methylthioinosine phosphorylase</fullName>
        <shortName evidence="3">MTI phosphorylase</shortName>
        <shortName evidence="3">MTIP</shortName>
    </alternativeName>
</protein>
<evidence type="ECO:0000313" key="5">
    <source>
        <dbReference type="EMBL" id="AKJ95062.1"/>
    </source>
</evidence>
<keyword evidence="3" id="KW-0660">Purine salvage</keyword>
<feature type="binding site" evidence="3">
    <location>
        <position position="188"/>
    </location>
    <ligand>
        <name>substrate</name>
    </ligand>
</feature>
<dbReference type="GO" id="GO:0019509">
    <property type="term" value="P:L-methionine salvage from methylthioadenosine"/>
    <property type="evidence" value="ECO:0007669"/>
    <property type="project" value="TreeGrafter"/>
</dbReference>
<keyword evidence="1 3" id="KW-0328">Glycosyltransferase</keyword>
<dbReference type="SUPFAM" id="SSF53167">
    <property type="entry name" value="Purine and uridine phosphorylases"/>
    <property type="match status" value="1"/>
</dbReference>
<keyword evidence="6" id="KW-1185">Reference proteome</keyword>
<feature type="binding site" evidence="3">
    <location>
        <begin position="212"/>
        <end position="214"/>
    </location>
    <ligand>
        <name>substrate</name>
    </ligand>
</feature>
<comment type="similarity">
    <text evidence="3">Belongs to the PNP/MTAP phosphorylase family. MTAP subfamily.</text>
</comment>
<dbReference type="HAMAP" id="MF_01963">
    <property type="entry name" value="MTAP"/>
    <property type="match status" value="1"/>
</dbReference>
<feature type="binding site" evidence="3">
    <location>
        <begin position="54"/>
        <end position="55"/>
    </location>
    <ligand>
        <name>phosphate</name>
        <dbReference type="ChEBI" id="CHEBI:43474"/>
    </ligand>
</feature>
<dbReference type="PANTHER" id="PTHR42679:SF2">
    <property type="entry name" value="S-METHYL-5'-THIOADENOSINE PHOSPHORYLASE"/>
    <property type="match status" value="1"/>
</dbReference>
<dbReference type="KEGG" id="tvr:TVD_06670"/>
<dbReference type="UniPathway" id="UPA00606"/>
<dbReference type="RefSeq" id="WP_018937586.1">
    <property type="nucleotide sequence ID" value="NZ_CP011367.1"/>
</dbReference>
<evidence type="ECO:0000259" key="4">
    <source>
        <dbReference type="Pfam" id="PF01048"/>
    </source>
</evidence>
<dbReference type="AlphaFoldDB" id="A0A0G3G6C9"/>
<dbReference type="NCBIfam" id="NF006599">
    <property type="entry name" value="PRK09136.1"/>
    <property type="match status" value="1"/>
</dbReference>
<feature type="site" description="Important for substrate specificity" evidence="3">
    <location>
        <position position="224"/>
    </location>
</feature>
<dbReference type="Proteomes" id="UP000064201">
    <property type="component" value="Chromosome"/>
</dbReference>
<comment type="miscellaneous">
    <text evidence="3">Although this enzyme belongs to the family of MTA phosphorylases based on sequence homology, it has been shown that conserved amino acid substitutions in the substrate binding pocket convert the substrate specificity of this enzyme from 6-aminopurines to 6-oxopurines.</text>
</comment>
<comment type="caution">
    <text evidence="3">Lacks conserved residue(s) required for the propagation of feature annotation.</text>
</comment>
<comment type="function">
    <text evidence="3">Catalyzes the reversible phosphorylation of S-methyl-5'-thioinosine (MTI) to hypoxanthine and 5-methylthioribose-1-phosphate. Involved in the breakdown of S-methyl-5'-thioadenosine (MTA), a major by-product of polyamine biosynthesis. Catabolism of (MTA) occurs via deamination to MTI and phosphorolysis to hypoxanthine.</text>
</comment>
<comment type="pathway">
    <text evidence="3">Purine metabolism; purine nucleoside salvage.</text>
</comment>
<comment type="subunit">
    <text evidence="3">Homotrimer.</text>
</comment>
<dbReference type="InterPro" id="IPR035994">
    <property type="entry name" value="Nucleoside_phosphorylase_sf"/>
</dbReference>